<dbReference type="InterPro" id="IPR050109">
    <property type="entry name" value="HTH-type_TetR-like_transc_reg"/>
</dbReference>
<dbReference type="InterPro" id="IPR025996">
    <property type="entry name" value="MT1864/Rv1816-like_C"/>
</dbReference>
<dbReference type="GO" id="GO:0000976">
    <property type="term" value="F:transcription cis-regulatory region binding"/>
    <property type="evidence" value="ECO:0007669"/>
    <property type="project" value="TreeGrafter"/>
</dbReference>
<protein>
    <submittedName>
        <fullName evidence="6">TetR family transcriptional regulator</fullName>
    </submittedName>
</protein>
<evidence type="ECO:0000256" key="2">
    <source>
        <dbReference type="ARBA" id="ARBA00023125"/>
    </source>
</evidence>
<accession>A0A494VMZ6</accession>
<reference evidence="6 7" key="1">
    <citation type="submission" date="2018-10" db="EMBL/GenBank/DDBJ databases">
        <title>Genome sequencing of Mucilaginibacter sp. HYN0043.</title>
        <authorList>
            <person name="Kim M."/>
            <person name="Yi H."/>
        </authorList>
    </citation>
    <scope>NUCLEOTIDE SEQUENCE [LARGE SCALE GENOMIC DNA]</scope>
    <source>
        <strain evidence="6 7">HYN0043</strain>
    </source>
</reference>
<keyword evidence="1" id="KW-0805">Transcription regulation</keyword>
<keyword evidence="7" id="KW-1185">Reference proteome</keyword>
<evidence type="ECO:0000313" key="7">
    <source>
        <dbReference type="Proteomes" id="UP000270046"/>
    </source>
</evidence>
<dbReference type="InterPro" id="IPR036271">
    <property type="entry name" value="Tet_transcr_reg_TetR-rel_C_sf"/>
</dbReference>
<dbReference type="PANTHER" id="PTHR30055:SF212">
    <property type="entry name" value="TETR-FAMILY FAMILY TRANSCRIPTIONAL REGULATOR"/>
    <property type="match status" value="1"/>
</dbReference>
<dbReference type="SUPFAM" id="SSF48498">
    <property type="entry name" value="Tetracyclin repressor-like, C-terminal domain"/>
    <property type="match status" value="1"/>
</dbReference>
<evidence type="ECO:0000256" key="3">
    <source>
        <dbReference type="ARBA" id="ARBA00023163"/>
    </source>
</evidence>
<dbReference type="OrthoDB" id="594604at2"/>
<dbReference type="PROSITE" id="PS50977">
    <property type="entry name" value="HTH_TETR_2"/>
    <property type="match status" value="1"/>
</dbReference>
<proteinExistence type="predicted"/>
<evidence type="ECO:0000313" key="6">
    <source>
        <dbReference type="EMBL" id="AYL94350.1"/>
    </source>
</evidence>
<feature type="DNA-binding region" description="H-T-H motif" evidence="4">
    <location>
        <begin position="37"/>
        <end position="56"/>
    </location>
</feature>
<dbReference type="Gene3D" id="1.10.357.10">
    <property type="entry name" value="Tetracycline Repressor, domain 2"/>
    <property type="match status" value="1"/>
</dbReference>
<dbReference type="PANTHER" id="PTHR30055">
    <property type="entry name" value="HTH-TYPE TRANSCRIPTIONAL REGULATOR RUTR"/>
    <property type="match status" value="1"/>
</dbReference>
<keyword evidence="2 4" id="KW-0238">DNA-binding</keyword>
<dbReference type="AlphaFoldDB" id="A0A494VMZ6"/>
<evidence type="ECO:0000256" key="1">
    <source>
        <dbReference type="ARBA" id="ARBA00023015"/>
    </source>
</evidence>
<name>A0A494VMZ6_9SPHI</name>
<dbReference type="KEGG" id="muh:HYN43_003135"/>
<evidence type="ECO:0000256" key="4">
    <source>
        <dbReference type="PROSITE-ProRule" id="PRU00335"/>
    </source>
</evidence>
<dbReference type="SUPFAM" id="SSF46689">
    <property type="entry name" value="Homeodomain-like"/>
    <property type="match status" value="1"/>
</dbReference>
<evidence type="ECO:0000259" key="5">
    <source>
        <dbReference type="PROSITE" id="PS50977"/>
    </source>
</evidence>
<organism evidence="6 7">
    <name type="scientific">Mucilaginibacter celer</name>
    <dbReference type="NCBI Taxonomy" id="2305508"/>
    <lineage>
        <taxon>Bacteria</taxon>
        <taxon>Pseudomonadati</taxon>
        <taxon>Bacteroidota</taxon>
        <taxon>Sphingobacteriia</taxon>
        <taxon>Sphingobacteriales</taxon>
        <taxon>Sphingobacteriaceae</taxon>
        <taxon>Mucilaginibacter</taxon>
    </lineage>
</organism>
<dbReference type="GO" id="GO:0003700">
    <property type="term" value="F:DNA-binding transcription factor activity"/>
    <property type="evidence" value="ECO:0007669"/>
    <property type="project" value="TreeGrafter"/>
</dbReference>
<dbReference type="Pfam" id="PF00440">
    <property type="entry name" value="TetR_N"/>
    <property type="match status" value="1"/>
</dbReference>
<dbReference type="InterPro" id="IPR001647">
    <property type="entry name" value="HTH_TetR"/>
</dbReference>
<gene>
    <name evidence="6" type="ORF">HYN43_003135</name>
</gene>
<dbReference type="Pfam" id="PF13305">
    <property type="entry name" value="TetR_C_33"/>
    <property type="match status" value="1"/>
</dbReference>
<dbReference type="InterPro" id="IPR009057">
    <property type="entry name" value="Homeodomain-like_sf"/>
</dbReference>
<sequence>MIMGVAERKEREKLQMKVLIKNAALKLFLRDGIAGTSIRSIAGEIKYSPATIYLYYRDKDELLYEVQADAYLRLLEAFRQHADSTLPLERLRQICVTYISFGLANPELYDLMFIMRSPMNVDEKIHRTNGGDSLAYLADCLSDCILENLLTIDDLQTAVLQVWSTAHGLVSLDLRRRLNHMSITHEEIPGMLLSSIENYVRSITR</sequence>
<feature type="domain" description="HTH tetR-type" evidence="5">
    <location>
        <begin position="14"/>
        <end position="74"/>
    </location>
</feature>
<dbReference type="EMBL" id="CP032869">
    <property type="protein sequence ID" value="AYL94350.1"/>
    <property type="molecule type" value="Genomic_DNA"/>
</dbReference>
<dbReference type="Proteomes" id="UP000270046">
    <property type="component" value="Chromosome"/>
</dbReference>
<keyword evidence="3" id="KW-0804">Transcription</keyword>